<keyword evidence="2" id="KW-1185">Reference proteome</keyword>
<dbReference type="EMBL" id="BSUZ01000001">
    <property type="protein sequence ID" value="GMA87823.1"/>
    <property type="molecule type" value="Genomic_DNA"/>
</dbReference>
<dbReference type="Proteomes" id="UP001157017">
    <property type="component" value="Unassembled WGS sequence"/>
</dbReference>
<dbReference type="Pfam" id="PF05768">
    <property type="entry name" value="Glrx-like"/>
    <property type="match status" value="1"/>
</dbReference>
<proteinExistence type="predicted"/>
<evidence type="ECO:0000313" key="1">
    <source>
        <dbReference type="EMBL" id="GMA87823.1"/>
    </source>
</evidence>
<evidence type="ECO:0000313" key="2">
    <source>
        <dbReference type="Proteomes" id="UP001157017"/>
    </source>
</evidence>
<dbReference type="Gene3D" id="3.40.30.10">
    <property type="entry name" value="Glutaredoxin"/>
    <property type="match status" value="1"/>
</dbReference>
<gene>
    <name evidence="1" type="ORF">GCM10025868_30730</name>
</gene>
<organism evidence="1 2">
    <name type="scientific">Angustibacter aerolatus</name>
    <dbReference type="NCBI Taxonomy" id="1162965"/>
    <lineage>
        <taxon>Bacteria</taxon>
        <taxon>Bacillati</taxon>
        <taxon>Actinomycetota</taxon>
        <taxon>Actinomycetes</taxon>
        <taxon>Kineosporiales</taxon>
        <taxon>Kineosporiaceae</taxon>
    </lineage>
</organism>
<dbReference type="InterPro" id="IPR008554">
    <property type="entry name" value="Glutaredoxin-like"/>
</dbReference>
<name>A0ABQ6JHY9_9ACTN</name>
<dbReference type="InterPro" id="IPR036249">
    <property type="entry name" value="Thioredoxin-like_sf"/>
</dbReference>
<comment type="caution">
    <text evidence="1">The sequence shown here is derived from an EMBL/GenBank/DDBJ whole genome shotgun (WGS) entry which is preliminary data.</text>
</comment>
<dbReference type="SUPFAM" id="SSF52833">
    <property type="entry name" value="Thioredoxin-like"/>
    <property type="match status" value="1"/>
</dbReference>
<evidence type="ECO:0008006" key="3">
    <source>
        <dbReference type="Google" id="ProtNLM"/>
    </source>
</evidence>
<protein>
    <recommendedName>
        <fullName evidence="3">Thioredoxin family protein</fullName>
    </recommendedName>
</protein>
<reference evidence="2" key="1">
    <citation type="journal article" date="2019" name="Int. J. Syst. Evol. Microbiol.">
        <title>The Global Catalogue of Microorganisms (GCM) 10K type strain sequencing project: providing services to taxonomists for standard genome sequencing and annotation.</title>
        <authorList>
            <consortium name="The Broad Institute Genomics Platform"/>
            <consortium name="The Broad Institute Genome Sequencing Center for Infectious Disease"/>
            <person name="Wu L."/>
            <person name="Ma J."/>
        </authorList>
    </citation>
    <scope>NUCLEOTIDE SEQUENCE [LARGE SCALE GENOMIC DNA]</scope>
    <source>
        <strain evidence="2">NBRC 108730</strain>
    </source>
</reference>
<accession>A0ABQ6JHY9</accession>
<sequence length="99" mass="10806">MADTASDAAEQPRVVLFGRAGCHLCDEARDVVVRVTAETGAAWHELDVDSVPGLQAKYGDLVPVVLVDGQQVGYYRIDPERVRTALADTSRRSWGRYCG</sequence>